<dbReference type="PANTHER" id="PTHR41771:SF1">
    <property type="entry name" value="MEMBRANE PROTEIN"/>
    <property type="match status" value="1"/>
</dbReference>
<name>A0A7R7ELZ8_9FIRM</name>
<feature type="transmembrane region" description="Helical" evidence="1">
    <location>
        <begin position="178"/>
        <end position="201"/>
    </location>
</feature>
<proteinExistence type="predicted"/>
<evidence type="ECO:0000256" key="1">
    <source>
        <dbReference type="SAM" id="Phobius"/>
    </source>
</evidence>
<keyword evidence="1" id="KW-0472">Membrane</keyword>
<keyword evidence="1" id="KW-1133">Transmembrane helix</keyword>
<protein>
    <submittedName>
        <fullName evidence="2">YibE/F family protein</fullName>
    </submittedName>
</protein>
<feature type="transmembrane region" description="Helical" evidence="1">
    <location>
        <begin position="51"/>
        <end position="69"/>
    </location>
</feature>
<reference evidence="2 3" key="1">
    <citation type="submission" date="2020-11" db="EMBL/GenBank/DDBJ databases">
        <title>Draft genome sequencing of a Lachnospiraceae strain isolated from anoxic soil subjected to BSD treatment.</title>
        <authorList>
            <person name="Uek A."/>
            <person name="Tonouchi A."/>
        </authorList>
    </citation>
    <scope>NUCLEOTIDE SEQUENCE [LARGE SCALE GENOMIC DNA]</scope>
    <source>
        <strain evidence="2 3">TB5</strain>
    </source>
</reference>
<evidence type="ECO:0000313" key="3">
    <source>
        <dbReference type="Proteomes" id="UP000595897"/>
    </source>
</evidence>
<dbReference type="RefSeq" id="WP_271712417.1">
    <property type="nucleotide sequence ID" value="NZ_AP024169.1"/>
</dbReference>
<gene>
    <name evidence="2" type="ORF">bsdtb5_25790</name>
</gene>
<dbReference type="Pfam" id="PF07907">
    <property type="entry name" value="YibE_F"/>
    <property type="match status" value="1"/>
</dbReference>
<keyword evidence="1" id="KW-0812">Transmembrane</keyword>
<accession>A0A7R7ELZ8</accession>
<dbReference type="Proteomes" id="UP000595897">
    <property type="component" value="Chromosome"/>
</dbReference>
<feature type="transmembrane region" description="Helical" evidence="1">
    <location>
        <begin position="28"/>
        <end position="46"/>
    </location>
</feature>
<dbReference type="PIRSF" id="PIRSF031503">
    <property type="entry name" value="UCP031503_mp"/>
    <property type="match status" value="1"/>
</dbReference>
<dbReference type="AlphaFoldDB" id="A0A7R7ELZ8"/>
<dbReference type="PANTHER" id="PTHR41771">
    <property type="entry name" value="MEMBRANE PROTEIN-RELATED"/>
    <property type="match status" value="1"/>
</dbReference>
<dbReference type="EMBL" id="AP024169">
    <property type="protein sequence ID" value="BCN31284.1"/>
    <property type="molecule type" value="Genomic_DNA"/>
</dbReference>
<organism evidence="2 3">
    <name type="scientific">Anaeromicropila herbilytica</name>
    <dbReference type="NCBI Taxonomy" id="2785025"/>
    <lineage>
        <taxon>Bacteria</taxon>
        <taxon>Bacillati</taxon>
        <taxon>Bacillota</taxon>
        <taxon>Clostridia</taxon>
        <taxon>Lachnospirales</taxon>
        <taxon>Lachnospiraceae</taxon>
        <taxon>Anaeromicropila</taxon>
    </lineage>
</organism>
<evidence type="ECO:0000313" key="2">
    <source>
        <dbReference type="EMBL" id="BCN31284.1"/>
    </source>
</evidence>
<dbReference type="InterPro" id="IPR014564">
    <property type="entry name" value="UCP031503_TM"/>
</dbReference>
<sequence length="265" mass="29796">MIIVLLIILMLLMFLIGGDRGVVSFVTLCANFIFMLVAILLMYWGINAIAVTYICCILISLVTLFYQNGENAKTFSAFISIFIIITLLSFFAYKMGYAANLQGFSTEKQLEDEMSGLSVNMNIDMIKIAFAVIMIGLIGAVLDMSIAISSSVYEVYKNNNHLTQKDLFLSGINIGSDIIGSTTNTLFFAFLAEFLMLMIRFKKEHYSFDKIINSKAFSQEMIPIIFSCIGCILIIPICSVIISYVLTHKSTFHKWLKEDPIFQND</sequence>
<feature type="transmembrane region" description="Helical" evidence="1">
    <location>
        <begin position="128"/>
        <end position="148"/>
    </location>
</feature>
<keyword evidence="3" id="KW-1185">Reference proteome</keyword>
<feature type="transmembrane region" description="Helical" evidence="1">
    <location>
        <begin position="75"/>
        <end position="93"/>
    </location>
</feature>
<dbReference type="InterPro" id="IPR012507">
    <property type="entry name" value="YibE_F"/>
</dbReference>
<feature type="transmembrane region" description="Helical" evidence="1">
    <location>
        <begin position="222"/>
        <end position="246"/>
    </location>
</feature>
<dbReference type="KEGG" id="ahb:bsdtb5_25790"/>